<name>A0A6H1TW62_9CYAN</name>
<keyword evidence="2" id="KW-0175">Coiled coil</keyword>
<sequence length="539" mass="56517">MTKSAFPEPEDLEPIAVPVDDPASEPDEEGSESRPPTASGGSKWRGIAIGIGIGIATTLGGIQILSQVNSTAQESPPPAETAPTATEAPATQTVSVATVEATTIARTFNATGTVHAYDMLPILPQATGLQIQEVLVDEGDYVERGQVLAILDDAVLQSEIDRAQAQVEAQQAMLGERQAAIAQAQAAVQQAIAARAEAAAAEENARAGQLEAEAAREQAIANLARAEADLAQAEREGDRYQTLADEGAVSQQELEVRRTAAQNAREAVRVAEANLRSAEAKIASARAQVESARARLKSADANVSIASAQVESARATASSATASVRNDRARVEQVKTQIDQTVVRAPADGIIAERIARVGDVTSGSQKLFSIVNRGELELHLDIPETQLPQVRIGSAVKVTSDADPRIQVRGTVREIAPLVNADSRQATVKVSLPASDLLRPGMFLRGAIATGNIQALSVPAKAVLPQSDKRAIVYLLDPDETVSAQTVEVGELVDGSKLNVNEARVEIKSGLGLGDRVVVEGAPYVKDGDRVRIVGSGE</sequence>
<dbReference type="Pfam" id="PF25876">
    <property type="entry name" value="HH_MFP_RND"/>
    <property type="match status" value="1"/>
</dbReference>
<dbReference type="AlphaFoldDB" id="A0A6H1TW62"/>
<dbReference type="InterPro" id="IPR058792">
    <property type="entry name" value="Beta-barrel_RND_2"/>
</dbReference>
<dbReference type="Proteomes" id="UP000500857">
    <property type="component" value="Chromosome"/>
</dbReference>
<feature type="domain" description="CusB-like beta-barrel" evidence="5">
    <location>
        <begin position="380"/>
        <end position="450"/>
    </location>
</feature>
<dbReference type="PRINTS" id="PR01490">
    <property type="entry name" value="RTXTOXIND"/>
</dbReference>
<dbReference type="EMBL" id="CP051167">
    <property type="protein sequence ID" value="QIZ70811.1"/>
    <property type="molecule type" value="Genomic_DNA"/>
</dbReference>
<dbReference type="RefSeq" id="WP_168568966.1">
    <property type="nucleotide sequence ID" value="NZ_CP051167.1"/>
</dbReference>
<dbReference type="PANTHER" id="PTHR30469">
    <property type="entry name" value="MULTIDRUG RESISTANCE PROTEIN MDTA"/>
    <property type="match status" value="1"/>
</dbReference>
<accession>A0A6H1TW62</accession>
<organism evidence="6 7">
    <name type="scientific">Oxynema aestuarii AP17</name>
    <dbReference type="NCBI Taxonomy" id="2064643"/>
    <lineage>
        <taxon>Bacteria</taxon>
        <taxon>Bacillati</taxon>
        <taxon>Cyanobacteriota</taxon>
        <taxon>Cyanophyceae</taxon>
        <taxon>Oscillatoriophycideae</taxon>
        <taxon>Oscillatoriales</taxon>
        <taxon>Oscillatoriaceae</taxon>
        <taxon>Oxynema</taxon>
        <taxon>Oxynema aestuarii</taxon>
    </lineage>
</organism>
<dbReference type="KEGG" id="oxy:HCG48_09620"/>
<dbReference type="GO" id="GO:1990281">
    <property type="term" value="C:efflux pump complex"/>
    <property type="evidence" value="ECO:0007669"/>
    <property type="project" value="TreeGrafter"/>
</dbReference>
<gene>
    <name evidence="6" type="ORF">HCG48_09620</name>
</gene>
<feature type="region of interest" description="Disordered" evidence="3">
    <location>
        <begin position="1"/>
        <end position="43"/>
    </location>
</feature>
<proteinExistence type="inferred from homology"/>
<protein>
    <submittedName>
        <fullName evidence="6">Efflux RND transporter periplasmic adaptor subunit</fullName>
    </submittedName>
</protein>
<evidence type="ECO:0000259" key="5">
    <source>
        <dbReference type="Pfam" id="PF25954"/>
    </source>
</evidence>
<dbReference type="Gene3D" id="2.40.30.170">
    <property type="match status" value="1"/>
</dbReference>
<dbReference type="InterPro" id="IPR058624">
    <property type="entry name" value="MdtA-like_HH"/>
</dbReference>
<evidence type="ECO:0000259" key="4">
    <source>
        <dbReference type="Pfam" id="PF25876"/>
    </source>
</evidence>
<evidence type="ECO:0000313" key="6">
    <source>
        <dbReference type="EMBL" id="QIZ70811.1"/>
    </source>
</evidence>
<feature type="coiled-coil region" evidence="2">
    <location>
        <begin position="184"/>
        <end position="302"/>
    </location>
</feature>
<evidence type="ECO:0000313" key="7">
    <source>
        <dbReference type="Proteomes" id="UP000500857"/>
    </source>
</evidence>
<comment type="similarity">
    <text evidence="1">Belongs to the membrane fusion protein (MFP) (TC 8.A.1) family.</text>
</comment>
<dbReference type="Gene3D" id="2.40.50.100">
    <property type="match status" value="2"/>
</dbReference>
<dbReference type="NCBIfam" id="TIGR01730">
    <property type="entry name" value="RND_mfp"/>
    <property type="match status" value="1"/>
</dbReference>
<evidence type="ECO:0000256" key="3">
    <source>
        <dbReference type="SAM" id="MobiDB-lite"/>
    </source>
</evidence>
<dbReference type="PANTHER" id="PTHR30469:SF15">
    <property type="entry name" value="HLYD FAMILY OF SECRETION PROTEINS"/>
    <property type="match status" value="1"/>
</dbReference>
<dbReference type="InterPro" id="IPR006143">
    <property type="entry name" value="RND_pump_MFP"/>
</dbReference>
<evidence type="ECO:0000256" key="2">
    <source>
        <dbReference type="SAM" id="Coils"/>
    </source>
</evidence>
<dbReference type="Pfam" id="PF25954">
    <property type="entry name" value="Beta-barrel_RND_2"/>
    <property type="match status" value="1"/>
</dbReference>
<dbReference type="Gene3D" id="2.40.420.20">
    <property type="match status" value="1"/>
</dbReference>
<keyword evidence="7" id="KW-1185">Reference proteome</keyword>
<feature type="domain" description="Multidrug resistance protein MdtA-like alpha-helical hairpin" evidence="4">
    <location>
        <begin position="217"/>
        <end position="295"/>
    </location>
</feature>
<dbReference type="GO" id="GO:0015562">
    <property type="term" value="F:efflux transmembrane transporter activity"/>
    <property type="evidence" value="ECO:0007669"/>
    <property type="project" value="TreeGrafter"/>
</dbReference>
<reference evidence="6 7" key="1">
    <citation type="submission" date="2020-04" db="EMBL/GenBank/DDBJ databases">
        <authorList>
            <person name="Basu S."/>
            <person name="Maruthanayagam V."/>
            <person name="Chakraborty S."/>
            <person name="Pramanik A."/>
            <person name="Mukherjee J."/>
            <person name="Brink B."/>
        </authorList>
    </citation>
    <scope>NUCLEOTIDE SEQUENCE [LARGE SCALE GENOMIC DNA]</scope>
    <source>
        <strain evidence="6 7">AP17</strain>
    </source>
</reference>
<dbReference type="Gene3D" id="1.10.287.470">
    <property type="entry name" value="Helix hairpin bin"/>
    <property type="match status" value="3"/>
</dbReference>
<evidence type="ECO:0000256" key="1">
    <source>
        <dbReference type="ARBA" id="ARBA00009477"/>
    </source>
</evidence>
<dbReference type="FunFam" id="2.40.30.170:FF:000010">
    <property type="entry name" value="Efflux RND transporter periplasmic adaptor subunit"/>
    <property type="match status" value="1"/>
</dbReference>
<feature type="compositionally biased region" description="Low complexity" evidence="3">
    <location>
        <begin position="81"/>
        <end position="92"/>
    </location>
</feature>
<feature type="region of interest" description="Disordered" evidence="3">
    <location>
        <begin position="69"/>
        <end position="92"/>
    </location>
</feature>
<dbReference type="SUPFAM" id="SSF111369">
    <property type="entry name" value="HlyD-like secretion proteins"/>
    <property type="match status" value="3"/>
</dbReference>